<comment type="caution">
    <text evidence="7">The sequence shown here is derived from an EMBL/GenBank/DDBJ whole genome shotgun (WGS) entry which is preliminary data.</text>
</comment>
<feature type="transmembrane region" description="Helical" evidence="5">
    <location>
        <begin position="115"/>
        <end position="134"/>
    </location>
</feature>
<dbReference type="PANTHER" id="PTHR43731">
    <property type="entry name" value="RHOMBOID PROTEASE"/>
    <property type="match status" value="1"/>
</dbReference>
<evidence type="ECO:0000256" key="3">
    <source>
        <dbReference type="ARBA" id="ARBA00022989"/>
    </source>
</evidence>
<dbReference type="GO" id="GO:0004252">
    <property type="term" value="F:serine-type endopeptidase activity"/>
    <property type="evidence" value="ECO:0007669"/>
    <property type="project" value="InterPro"/>
</dbReference>
<dbReference type="Proteomes" id="UP000435357">
    <property type="component" value="Unassembled WGS sequence"/>
</dbReference>
<dbReference type="OrthoDB" id="465874at2"/>
<feature type="transmembrane region" description="Helical" evidence="5">
    <location>
        <begin position="141"/>
        <end position="159"/>
    </location>
</feature>
<feature type="transmembrane region" description="Helical" evidence="5">
    <location>
        <begin position="12"/>
        <end position="31"/>
    </location>
</feature>
<gene>
    <name evidence="7" type="ORF">F3059_03175</name>
</gene>
<keyword evidence="8" id="KW-1185">Reference proteome</keyword>
<comment type="subcellular location">
    <subcellularLocation>
        <location evidence="1">Membrane</location>
        <topology evidence="1">Multi-pass membrane protein</topology>
    </subcellularLocation>
</comment>
<feature type="transmembrane region" description="Helical" evidence="5">
    <location>
        <begin position="68"/>
        <end position="86"/>
    </location>
</feature>
<evidence type="ECO:0000256" key="1">
    <source>
        <dbReference type="ARBA" id="ARBA00004141"/>
    </source>
</evidence>
<organism evidence="7 8">
    <name type="scientific">Salibacter halophilus</name>
    <dbReference type="NCBI Taxonomy" id="1803916"/>
    <lineage>
        <taxon>Bacteria</taxon>
        <taxon>Pseudomonadati</taxon>
        <taxon>Bacteroidota</taxon>
        <taxon>Flavobacteriia</taxon>
        <taxon>Flavobacteriales</taxon>
        <taxon>Salibacteraceae</taxon>
        <taxon>Salibacter</taxon>
    </lineage>
</organism>
<dbReference type="GO" id="GO:0006508">
    <property type="term" value="P:proteolysis"/>
    <property type="evidence" value="ECO:0007669"/>
    <property type="project" value="UniProtKB-KW"/>
</dbReference>
<feature type="transmembrane region" description="Helical" evidence="5">
    <location>
        <begin position="93"/>
        <end position="109"/>
    </location>
</feature>
<dbReference type="Gene3D" id="1.20.1540.10">
    <property type="entry name" value="Rhomboid-like"/>
    <property type="match status" value="1"/>
</dbReference>
<evidence type="ECO:0000313" key="8">
    <source>
        <dbReference type="Proteomes" id="UP000435357"/>
    </source>
</evidence>
<dbReference type="EMBL" id="WACR01000002">
    <property type="protein sequence ID" value="KAB1065671.1"/>
    <property type="molecule type" value="Genomic_DNA"/>
</dbReference>
<dbReference type="SUPFAM" id="SSF144091">
    <property type="entry name" value="Rhomboid-like"/>
    <property type="match status" value="1"/>
</dbReference>
<protein>
    <submittedName>
        <fullName evidence="7">Rhomboid family intramembrane serine protease</fullName>
    </submittedName>
</protein>
<evidence type="ECO:0000256" key="2">
    <source>
        <dbReference type="ARBA" id="ARBA00022692"/>
    </source>
</evidence>
<name>A0A6N6MB66_9FLAO</name>
<proteinExistence type="predicted"/>
<reference evidence="7 8" key="1">
    <citation type="submission" date="2019-09" db="EMBL/GenBank/DDBJ databases">
        <title>Genomes of Cryomorphaceae.</title>
        <authorList>
            <person name="Bowman J.P."/>
        </authorList>
    </citation>
    <scope>NUCLEOTIDE SEQUENCE [LARGE SCALE GENOMIC DNA]</scope>
    <source>
        <strain evidence="7 8">KCTC 52047</strain>
    </source>
</reference>
<evidence type="ECO:0000256" key="5">
    <source>
        <dbReference type="SAM" id="Phobius"/>
    </source>
</evidence>
<keyword evidence="3 5" id="KW-1133">Transmembrane helix</keyword>
<feature type="domain" description="Peptidase S54 rhomboid" evidence="6">
    <location>
        <begin position="54"/>
        <end position="185"/>
    </location>
</feature>
<evidence type="ECO:0000256" key="4">
    <source>
        <dbReference type="ARBA" id="ARBA00023136"/>
    </source>
</evidence>
<dbReference type="InterPro" id="IPR050925">
    <property type="entry name" value="Rhomboid_protease_S54"/>
</dbReference>
<evidence type="ECO:0000313" key="7">
    <source>
        <dbReference type="EMBL" id="KAB1065671.1"/>
    </source>
</evidence>
<dbReference type="InterPro" id="IPR035952">
    <property type="entry name" value="Rhomboid-like_sf"/>
</dbReference>
<dbReference type="AlphaFoldDB" id="A0A6N6MB66"/>
<keyword evidence="4 5" id="KW-0472">Membrane</keyword>
<dbReference type="InterPro" id="IPR022764">
    <property type="entry name" value="Peptidase_S54_rhomboid_dom"/>
</dbReference>
<dbReference type="PANTHER" id="PTHR43731:SF9">
    <property type="entry name" value="SLR1461 PROTEIN"/>
    <property type="match status" value="1"/>
</dbReference>
<feature type="transmembrane region" description="Helical" evidence="5">
    <location>
        <begin position="165"/>
        <end position="184"/>
    </location>
</feature>
<dbReference type="Pfam" id="PF01694">
    <property type="entry name" value="Rhomboid"/>
    <property type="match status" value="1"/>
</dbReference>
<dbReference type="GO" id="GO:0016020">
    <property type="term" value="C:membrane"/>
    <property type="evidence" value="ECO:0007669"/>
    <property type="project" value="UniProtKB-SubCell"/>
</dbReference>
<keyword evidence="2 5" id="KW-0812">Transmembrane</keyword>
<accession>A0A6N6MB66</accession>
<dbReference type="RefSeq" id="WP_151166496.1">
    <property type="nucleotide sequence ID" value="NZ_WACR01000002.1"/>
</dbReference>
<evidence type="ECO:0000259" key="6">
    <source>
        <dbReference type="Pfam" id="PF01694"/>
    </source>
</evidence>
<keyword evidence="7" id="KW-0645">Protease</keyword>
<keyword evidence="7" id="KW-0378">Hydrolase</keyword>
<sequence>MSKKMTPRKRLFKSAIFPVIFVAVMWAVHLIQHYSGTTWAEYGILPRDFTGLRGILFSPFLHGSWSHLINNTYPMLILGTAVFYFYPKSSWKVIIYGTLIGGFWVWVGARSSFHIGASGLIYSLAFFVFFSGLFNKNRNMMGLSLITVFLYGGMVWGLLPIDYKISWEGHLFGAIMGVLLAWIYRKDGPQRKKYSWDYDGDYSPIPESMWRGEDFSGSDRDREVQKGVRVSYHYKPKEEKDQ</sequence>